<dbReference type="EMBL" id="KM982402">
    <property type="protein sequence ID" value="AKI79779.1"/>
    <property type="molecule type" value="Genomic_DNA"/>
</dbReference>
<evidence type="ECO:0000313" key="1">
    <source>
        <dbReference type="EMBL" id="AKI79779.1"/>
    </source>
</evidence>
<accession>A0A0G2Y5D4</accession>
<name>A0A0G2Y5D4_9VIRU</name>
<proteinExistence type="predicted"/>
<reference evidence="1 2" key="1">
    <citation type="submission" date="2014-10" db="EMBL/GenBank/DDBJ databases">
        <title>Pan-genome analysis of Brazilian lineage A amoebal mimiviruses.</title>
        <authorList>
            <person name="Assis F.L."/>
            <person name="Abrahao J.S."/>
            <person name="Kroon E.G."/>
            <person name="Dornas F.P."/>
            <person name="Andrade K.R."/>
            <person name="Borato P.V.M."/>
            <person name="Pilotto M.R."/>
            <person name="Benamar S."/>
            <person name="LaScola B."/>
            <person name="Colson P."/>
        </authorList>
    </citation>
    <scope>NUCLEOTIDE SEQUENCE [LARGE SCALE GENOMIC DNA]</scope>
    <source>
        <strain evidence="1 2">Kroon</strain>
    </source>
</reference>
<sequence>MNPSIIIGNDFNFDKYLEQFKDFYYCGDKKYLFCDKNTLMELKDLNKINVYILLTISFIIEVKEKIISLKKLKNNTEIQLVRLILNPDNSTDEIGVTENLRDVIDKYSSEINECKNDLIEICNFKKFLKIFRLKNL</sequence>
<keyword evidence="2" id="KW-1185">Reference proteome</keyword>
<protein>
    <submittedName>
        <fullName evidence="1">Uncharacterized protein</fullName>
    </submittedName>
</protein>
<organism evidence="1 2">
    <name type="scientific">Acanthamoeba polyphaga mimivirus Kroon</name>
    <dbReference type="NCBI Taxonomy" id="3069720"/>
    <lineage>
        <taxon>Viruses</taxon>
        <taxon>Varidnaviria</taxon>
        <taxon>Bamfordvirae</taxon>
        <taxon>Nucleocytoviricota</taxon>
        <taxon>Megaviricetes</taxon>
        <taxon>Imitervirales</taxon>
        <taxon>Mimiviridae</taxon>
        <taxon>Megamimivirinae</taxon>
        <taxon>Mimivirus</taxon>
        <taxon>Mimivirus lagoaense</taxon>
    </lineage>
</organism>
<dbReference type="Proteomes" id="UP000240461">
    <property type="component" value="Segment"/>
</dbReference>
<evidence type="ECO:0000313" key="2">
    <source>
        <dbReference type="Proteomes" id="UP000240461"/>
    </source>
</evidence>
<dbReference type="KEGG" id="vg:80513577"/>